<organism evidence="2 3">
    <name type="scientific">Bremia lactucae</name>
    <name type="common">Lettuce downy mildew</name>
    <dbReference type="NCBI Taxonomy" id="4779"/>
    <lineage>
        <taxon>Eukaryota</taxon>
        <taxon>Sar</taxon>
        <taxon>Stramenopiles</taxon>
        <taxon>Oomycota</taxon>
        <taxon>Peronosporomycetes</taxon>
        <taxon>Peronosporales</taxon>
        <taxon>Peronosporaceae</taxon>
        <taxon>Bremia</taxon>
    </lineage>
</organism>
<dbReference type="RefSeq" id="XP_067814216.1">
    <property type="nucleotide sequence ID" value="XM_067960573.1"/>
</dbReference>
<name>A0A976FCC9_BRELC</name>
<dbReference type="Proteomes" id="UP000294530">
    <property type="component" value="Unassembled WGS sequence"/>
</dbReference>
<proteinExistence type="predicted"/>
<accession>A0A976FCC9</accession>
<feature type="region of interest" description="Disordered" evidence="1">
    <location>
        <begin position="241"/>
        <end position="260"/>
    </location>
</feature>
<gene>
    <name evidence="2" type="ORF">CCR75_002476</name>
</gene>
<dbReference type="KEGG" id="blac:94346244"/>
<keyword evidence="3" id="KW-1185">Reference proteome</keyword>
<dbReference type="EMBL" id="SHOA02000019">
    <property type="protein sequence ID" value="TDH64717.1"/>
    <property type="molecule type" value="Genomic_DNA"/>
</dbReference>
<reference evidence="2 3" key="1">
    <citation type="journal article" date="2021" name="Genome Biol.">
        <title>AFLAP: assembly-free linkage analysis pipeline using k-mers from genome sequencing data.</title>
        <authorList>
            <person name="Fletcher K."/>
            <person name="Zhang L."/>
            <person name="Gil J."/>
            <person name="Han R."/>
            <person name="Cavanaugh K."/>
            <person name="Michelmore R."/>
        </authorList>
    </citation>
    <scope>NUCLEOTIDE SEQUENCE [LARGE SCALE GENOMIC DNA]</scope>
    <source>
        <strain evidence="2 3">SF5</strain>
    </source>
</reference>
<dbReference type="GeneID" id="94346244"/>
<evidence type="ECO:0000256" key="1">
    <source>
        <dbReference type="SAM" id="MobiDB-lite"/>
    </source>
</evidence>
<protein>
    <submittedName>
        <fullName evidence="2">Uncharacterized protein</fullName>
    </submittedName>
</protein>
<evidence type="ECO:0000313" key="2">
    <source>
        <dbReference type="EMBL" id="TDH64717.1"/>
    </source>
</evidence>
<evidence type="ECO:0000313" key="3">
    <source>
        <dbReference type="Proteomes" id="UP000294530"/>
    </source>
</evidence>
<comment type="caution">
    <text evidence="2">The sequence shown here is derived from an EMBL/GenBank/DDBJ whole genome shotgun (WGS) entry which is preliminary data.</text>
</comment>
<dbReference type="OrthoDB" id="158698at2759"/>
<dbReference type="AlphaFoldDB" id="A0A976FCC9"/>
<sequence length="260" mass="29056">MPLLRKLLEDLGDAPANMTAEQLFASSIDAQEMRTQRKLAAALCSASLMSMSTRAQQQRSARLSSLKPLKVATDLHDCVMCNSSVLDLVLKENESCSIERCIDIVVSVAKSEKDVFILVRDPKRMTKRLAAAMMSPDGMMTIESAAKCLHRVHFRQCKSIYELLCELDHIQQNWKHGSTLHLVALGPLCDFLSNFQTVSGLTIAGLTLLFSSRIFRSYSQKLRTVICLRYGFEAHGRARGQASADNDKRSRHFSGDWNSN</sequence>